<keyword evidence="3" id="KW-0560">Oxidoreductase</keyword>
<dbReference type="InterPro" id="IPR044861">
    <property type="entry name" value="IPNS-like_FE2OG_OXY"/>
</dbReference>
<dbReference type="PROSITE" id="PS51471">
    <property type="entry name" value="FE2OG_OXY"/>
    <property type="match status" value="1"/>
</dbReference>
<evidence type="ECO:0000256" key="2">
    <source>
        <dbReference type="ARBA" id="ARBA00023004"/>
    </source>
</evidence>
<gene>
    <name evidence="6" type="primary">LOC110805801</name>
</gene>
<dbReference type="GeneID" id="110805801"/>
<sequence>MEKFVSSWSDGKTLPENYIFPPEQRPGKLILPTSNYVTPVIDLGKLDGPDHSIVVHQILQACQELGAFQVCTPLEECIPHWPAKPAKYREIIEEYTRKVNELGLRILDLICEGLGIEAGYFANEQSQHIELIVNHYPVCPDPTLTLGVGKHSDRSLITILMQGSVPGLQIFKDDEWVGVDPIPEAFVVHIGNIMQIASNGKLLNGDHRAVTNAYEARESAVLFFMPTKDCFIEPAKALITAENPPLYRGFRYHEYLAAHNTARRLKDPDLLLKPFRI</sequence>
<feature type="domain" description="Fe2OG dioxygenase" evidence="4">
    <location>
        <begin position="127"/>
        <end position="226"/>
    </location>
</feature>
<dbReference type="Proteomes" id="UP000813463">
    <property type="component" value="Chromosome 3"/>
</dbReference>
<reference evidence="6" key="2">
    <citation type="submission" date="2025-08" db="UniProtKB">
        <authorList>
            <consortium name="RefSeq"/>
        </authorList>
    </citation>
    <scope>IDENTIFICATION</scope>
    <source>
        <tissue evidence="6">Leaf</tissue>
    </source>
</reference>
<dbReference type="InterPro" id="IPR005123">
    <property type="entry name" value="Oxoglu/Fe-dep_dioxygenase_dom"/>
</dbReference>
<keyword evidence="1 3" id="KW-0479">Metal-binding</keyword>
<evidence type="ECO:0000313" key="6">
    <source>
        <dbReference type="RefSeq" id="XP_056695708.1"/>
    </source>
</evidence>
<proteinExistence type="inferred from homology"/>
<dbReference type="Gene3D" id="2.60.120.330">
    <property type="entry name" value="B-lactam Antibiotic, Isopenicillin N Synthase, Chain"/>
    <property type="match status" value="2"/>
</dbReference>
<dbReference type="InterPro" id="IPR027443">
    <property type="entry name" value="IPNS-like_sf"/>
</dbReference>
<dbReference type="PANTHER" id="PTHR47991">
    <property type="entry name" value="OXOGLUTARATE/IRON-DEPENDENT DIOXYGENASE"/>
    <property type="match status" value="1"/>
</dbReference>
<dbReference type="RefSeq" id="XP_056695708.1">
    <property type="nucleotide sequence ID" value="XM_056839730.1"/>
</dbReference>
<organism evidence="5 6">
    <name type="scientific">Spinacia oleracea</name>
    <name type="common">Spinach</name>
    <dbReference type="NCBI Taxonomy" id="3562"/>
    <lineage>
        <taxon>Eukaryota</taxon>
        <taxon>Viridiplantae</taxon>
        <taxon>Streptophyta</taxon>
        <taxon>Embryophyta</taxon>
        <taxon>Tracheophyta</taxon>
        <taxon>Spermatophyta</taxon>
        <taxon>Magnoliopsida</taxon>
        <taxon>eudicotyledons</taxon>
        <taxon>Gunneridae</taxon>
        <taxon>Pentapetalae</taxon>
        <taxon>Caryophyllales</taxon>
        <taxon>Chenopodiaceae</taxon>
        <taxon>Chenopodioideae</taxon>
        <taxon>Anserineae</taxon>
        <taxon>Spinacia</taxon>
    </lineage>
</organism>
<dbReference type="SUPFAM" id="SSF51197">
    <property type="entry name" value="Clavaminate synthase-like"/>
    <property type="match status" value="1"/>
</dbReference>
<protein>
    <submittedName>
        <fullName evidence="6">Hyoscyamine 6-dioxygenase isoform X2</fullName>
    </submittedName>
</protein>
<evidence type="ECO:0000256" key="3">
    <source>
        <dbReference type="RuleBase" id="RU003682"/>
    </source>
</evidence>
<accession>A0ABM3RJB6</accession>
<dbReference type="Pfam" id="PF03171">
    <property type="entry name" value="2OG-FeII_Oxy"/>
    <property type="match status" value="1"/>
</dbReference>
<keyword evidence="2 3" id="KW-0408">Iron</keyword>
<evidence type="ECO:0000256" key="1">
    <source>
        <dbReference type="ARBA" id="ARBA00022723"/>
    </source>
</evidence>
<evidence type="ECO:0000259" key="4">
    <source>
        <dbReference type="PROSITE" id="PS51471"/>
    </source>
</evidence>
<name>A0ABM3RJB6_SPIOL</name>
<reference evidence="5" key="1">
    <citation type="journal article" date="2021" name="Nat. Commun.">
        <title>Genomic analyses provide insights into spinach domestication and the genetic basis of agronomic traits.</title>
        <authorList>
            <person name="Cai X."/>
            <person name="Sun X."/>
            <person name="Xu C."/>
            <person name="Sun H."/>
            <person name="Wang X."/>
            <person name="Ge C."/>
            <person name="Zhang Z."/>
            <person name="Wang Q."/>
            <person name="Fei Z."/>
            <person name="Jiao C."/>
            <person name="Wang Q."/>
        </authorList>
    </citation>
    <scope>NUCLEOTIDE SEQUENCE [LARGE SCALE GENOMIC DNA]</scope>
    <source>
        <strain evidence="5">cv. Varoflay</strain>
    </source>
</reference>
<dbReference type="InterPro" id="IPR050295">
    <property type="entry name" value="Plant_2OG-oxidoreductases"/>
</dbReference>
<comment type="similarity">
    <text evidence="3">Belongs to the iron/ascorbate-dependent oxidoreductase family.</text>
</comment>
<evidence type="ECO:0000313" key="5">
    <source>
        <dbReference type="Proteomes" id="UP000813463"/>
    </source>
</evidence>
<keyword evidence="5" id="KW-1185">Reference proteome</keyword>